<keyword evidence="3" id="KW-1185">Reference proteome</keyword>
<feature type="compositionally biased region" description="Pro residues" evidence="1">
    <location>
        <begin position="121"/>
        <end position="146"/>
    </location>
</feature>
<feature type="region of interest" description="Disordered" evidence="1">
    <location>
        <begin position="121"/>
        <end position="161"/>
    </location>
</feature>
<evidence type="ECO:0000313" key="3">
    <source>
        <dbReference type="Proteomes" id="UP000694555"/>
    </source>
</evidence>
<dbReference type="Ensembl" id="ENSBJAT00000002318.1">
    <property type="protein sequence ID" value="ENSBJAP00000002256.1"/>
    <property type="gene ID" value="ENSBJAG00000001656.1"/>
</dbReference>
<name>A0A8C0AMQ5_9AVES</name>
<protein>
    <submittedName>
        <fullName evidence="2">Uncharacterized protein</fullName>
    </submittedName>
</protein>
<reference evidence="2" key="1">
    <citation type="submission" date="2025-08" db="UniProtKB">
        <authorList>
            <consortium name="Ensembl"/>
        </authorList>
    </citation>
    <scope>IDENTIFICATION</scope>
</reference>
<reference evidence="2" key="2">
    <citation type="submission" date="2025-09" db="UniProtKB">
        <authorList>
            <consortium name="Ensembl"/>
        </authorList>
    </citation>
    <scope>IDENTIFICATION</scope>
</reference>
<organism evidence="2 3">
    <name type="scientific">Buteo japonicus</name>
    <dbReference type="NCBI Taxonomy" id="224669"/>
    <lineage>
        <taxon>Eukaryota</taxon>
        <taxon>Metazoa</taxon>
        <taxon>Chordata</taxon>
        <taxon>Craniata</taxon>
        <taxon>Vertebrata</taxon>
        <taxon>Euteleostomi</taxon>
        <taxon>Archelosauria</taxon>
        <taxon>Archosauria</taxon>
        <taxon>Dinosauria</taxon>
        <taxon>Saurischia</taxon>
        <taxon>Theropoda</taxon>
        <taxon>Coelurosauria</taxon>
        <taxon>Aves</taxon>
        <taxon>Neognathae</taxon>
        <taxon>Neoaves</taxon>
        <taxon>Telluraves</taxon>
        <taxon>Accipitrimorphae</taxon>
        <taxon>Accipitriformes</taxon>
        <taxon>Accipitridae</taxon>
        <taxon>Accipitrinae</taxon>
        <taxon>Buteo</taxon>
    </lineage>
</organism>
<evidence type="ECO:0000313" key="2">
    <source>
        <dbReference type="Ensembl" id="ENSBJAP00000002256.1"/>
    </source>
</evidence>
<sequence length="161" mass="19141">IIAFSTSNPDRPPTSNTLHCRHHPSFLIRSPHIILRLHLHLPTHRPRTILRLLPIQRNLKHRNHPTTHPHSNCLRRLCTPMRPNILLRSHSHHQPILSHPLHRTNHCRMSLRRVLRRQPHPHPILHPALPTPIPNRRPHLNPPYLPPRIRLKQPPRHRLKL</sequence>
<dbReference type="Proteomes" id="UP000694555">
    <property type="component" value="Unplaced"/>
</dbReference>
<accession>A0A8C0AMQ5</accession>
<dbReference type="AlphaFoldDB" id="A0A8C0AMQ5"/>
<feature type="compositionally biased region" description="Basic residues" evidence="1">
    <location>
        <begin position="149"/>
        <end position="161"/>
    </location>
</feature>
<evidence type="ECO:0000256" key="1">
    <source>
        <dbReference type="SAM" id="MobiDB-lite"/>
    </source>
</evidence>
<proteinExistence type="predicted"/>